<name>A0AA51X704_9GAMM</name>
<organism evidence="2 3">
    <name type="scientific">Pleionea litopenaei</name>
    <dbReference type="NCBI Taxonomy" id="3070815"/>
    <lineage>
        <taxon>Bacteria</taxon>
        <taxon>Pseudomonadati</taxon>
        <taxon>Pseudomonadota</taxon>
        <taxon>Gammaproteobacteria</taxon>
        <taxon>Oceanospirillales</taxon>
        <taxon>Pleioneaceae</taxon>
        <taxon>Pleionea</taxon>
    </lineage>
</organism>
<evidence type="ECO:0000313" key="3">
    <source>
        <dbReference type="Proteomes" id="UP001239782"/>
    </source>
</evidence>
<gene>
    <name evidence="2" type="ORF">Q9312_00300</name>
</gene>
<keyword evidence="1" id="KW-0732">Signal</keyword>
<keyword evidence="3" id="KW-1185">Reference proteome</keyword>
<dbReference type="KEGG" id="plei:Q9312_00300"/>
<sequence>MKYINTSVLAIVTALFLTGAQAGWEDYKEKTLAATIEEHKEMVGTVDFNYVPRYPMLVFARVTEEARNTPESQLRVIRGWLKSIGQKEEIAELYLQQIKVEEKGEFYWLAVQKPLIPYIDSELKNGDFVWLYVAWVGNYKSDWVFLINEFEKAEFNQ</sequence>
<reference evidence="2 3" key="1">
    <citation type="submission" date="2023-08" db="EMBL/GenBank/DDBJ databases">
        <title>Pleionea litopenaei sp. nov., isolated from stomach of juvenile Litopenaeus vannamei.</title>
        <authorList>
            <person name="Rho A.M."/>
            <person name="Hwang C.Y."/>
        </authorList>
    </citation>
    <scope>NUCLEOTIDE SEQUENCE [LARGE SCALE GENOMIC DNA]</scope>
    <source>
        <strain evidence="2 3">HL-JVS1</strain>
    </source>
</reference>
<feature type="chain" id="PRO_5041404628" evidence="1">
    <location>
        <begin position="23"/>
        <end position="157"/>
    </location>
</feature>
<evidence type="ECO:0000313" key="2">
    <source>
        <dbReference type="EMBL" id="WMS87386.1"/>
    </source>
</evidence>
<evidence type="ECO:0000256" key="1">
    <source>
        <dbReference type="SAM" id="SignalP"/>
    </source>
</evidence>
<proteinExistence type="predicted"/>
<dbReference type="AlphaFoldDB" id="A0AA51X704"/>
<dbReference type="EMBL" id="CP133548">
    <property type="protein sequence ID" value="WMS87386.1"/>
    <property type="molecule type" value="Genomic_DNA"/>
</dbReference>
<accession>A0AA51X704</accession>
<dbReference type="Proteomes" id="UP001239782">
    <property type="component" value="Chromosome"/>
</dbReference>
<protein>
    <submittedName>
        <fullName evidence="2">Uncharacterized protein</fullName>
    </submittedName>
</protein>
<dbReference type="RefSeq" id="WP_309202527.1">
    <property type="nucleotide sequence ID" value="NZ_CP133548.1"/>
</dbReference>
<feature type="signal peptide" evidence="1">
    <location>
        <begin position="1"/>
        <end position="22"/>
    </location>
</feature>